<feature type="region of interest" description="Disordered" evidence="1">
    <location>
        <begin position="1"/>
        <end position="171"/>
    </location>
</feature>
<dbReference type="InterPro" id="IPR052563">
    <property type="entry name" value="FliK"/>
</dbReference>
<keyword evidence="3" id="KW-0969">Cilium</keyword>
<dbReference type="PANTHER" id="PTHR37533:SF2">
    <property type="entry name" value="FLAGELLAR HOOK-LENGTH CONTROL PROTEIN"/>
    <property type="match status" value="1"/>
</dbReference>
<evidence type="ECO:0000256" key="1">
    <source>
        <dbReference type="SAM" id="MobiDB-lite"/>
    </source>
</evidence>
<feature type="compositionally biased region" description="Polar residues" evidence="1">
    <location>
        <begin position="47"/>
        <end position="59"/>
    </location>
</feature>
<keyword evidence="3" id="KW-0966">Cell projection</keyword>
<dbReference type="CDD" id="cd17470">
    <property type="entry name" value="T3SS_Flik_C"/>
    <property type="match status" value="1"/>
</dbReference>
<dbReference type="EMBL" id="CP101508">
    <property type="protein sequence ID" value="UTV27024.1"/>
    <property type="molecule type" value="Genomic_DNA"/>
</dbReference>
<dbReference type="InterPro" id="IPR021136">
    <property type="entry name" value="Flagellar_hook_control-like_C"/>
</dbReference>
<feature type="compositionally biased region" description="Polar residues" evidence="1">
    <location>
        <begin position="146"/>
        <end position="156"/>
    </location>
</feature>
<evidence type="ECO:0000313" key="3">
    <source>
        <dbReference type="EMBL" id="UTV27024.1"/>
    </source>
</evidence>
<reference evidence="3" key="1">
    <citation type="submission" date="2022-07" db="EMBL/GenBank/DDBJ databases">
        <title>Genome sequencing of Photobacterium atrarenae GJH2-4.</title>
        <authorList>
            <person name="Park S.-J."/>
        </authorList>
    </citation>
    <scope>NUCLEOTIDE SEQUENCE</scope>
    <source>
        <strain evidence="3">GJH2-4</strain>
    </source>
</reference>
<protein>
    <submittedName>
        <fullName evidence="3">Flagellar hook-length control protein FliK</fullName>
    </submittedName>
</protein>
<evidence type="ECO:0000313" key="4">
    <source>
        <dbReference type="Proteomes" id="UP001057998"/>
    </source>
</evidence>
<feature type="region of interest" description="Disordered" evidence="1">
    <location>
        <begin position="226"/>
        <end position="279"/>
    </location>
</feature>
<feature type="compositionally biased region" description="Low complexity" evidence="1">
    <location>
        <begin position="608"/>
        <end position="634"/>
    </location>
</feature>
<feature type="domain" description="Flagellar hook-length control protein-like C-terminal" evidence="2">
    <location>
        <begin position="530"/>
        <end position="612"/>
    </location>
</feature>
<feature type="region of interest" description="Disordered" evidence="1">
    <location>
        <begin position="183"/>
        <end position="205"/>
    </location>
</feature>
<keyword evidence="4" id="KW-1185">Reference proteome</keyword>
<feature type="compositionally biased region" description="Polar residues" evidence="1">
    <location>
        <begin position="1"/>
        <end position="11"/>
    </location>
</feature>
<gene>
    <name evidence="3" type="ORF">NNL38_11815</name>
</gene>
<sequence>MFSSRLFSAESTPPAAPMGGSHASLKTATQGQGAETAEEGKFADAFQSVTTSRDSQATDAQKGVDPSAAKLAEAAPSATASDMAGDEKSAQPAKVSGDASVQAEIEPAAGEQGSEEVIALETDGEQLDTMAMGQPAPSSAPRPSDENLSSRQNNGENGLDPSHKRQIMDDGEALLSRLAAAEKQLAGGKSQQADGLAAPEVGKEHARAGKELPLSSAGGMPRAVAMQGHEAVEPSAGSAQGLVQAQAKVTDGQSGQGGEVGRSAALESSGPGHTGSASVVSQALIQKEAVDEKAADEHHLVRPFVTEQTQVDDIQLDDTQLAALAKLSGQGQAAQGALINADSALEQPALGGKSVQVLSPEHAEWLQAVAQKVKSAAGVQSVDGGAKIAPPMPGAPQALAEAVSGSLGTSSMGTGALGSGILSAAATIPQHSAAAMPGLIAATGEGAAVDASHAAMNKVQAEALTAGTLAQGVLPHGAEGSEGRGAEVAQAVTSLNQQQGINASPIRAEAAQAQTPLMLSKEQAGEQLAERVQVMVAKNLKHVDIRLDPPELGRLQIKLSLNQDQASVQFHVGNAQTRELVEQAMPRLRELMNQQGLQLAQSSVQQDSGRQQFAGQSGQQQQTNTGQSGSDQSGGQQGHAGRHAQQTDGESLEMYVSQPTDRVDYYA</sequence>
<dbReference type="InterPro" id="IPR038610">
    <property type="entry name" value="FliK-like_C_sf"/>
</dbReference>
<accession>A0ABY5GE76</accession>
<dbReference type="Gene3D" id="3.30.750.140">
    <property type="match status" value="1"/>
</dbReference>
<feature type="region of interest" description="Disordered" evidence="1">
    <location>
        <begin position="599"/>
        <end position="667"/>
    </location>
</feature>
<dbReference type="Pfam" id="PF02120">
    <property type="entry name" value="Flg_hook"/>
    <property type="match status" value="1"/>
</dbReference>
<dbReference type="RefSeq" id="WP_255388235.1">
    <property type="nucleotide sequence ID" value="NZ_CP101508.1"/>
</dbReference>
<dbReference type="Proteomes" id="UP001057998">
    <property type="component" value="Chromosome 1"/>
</dbReference>
<proteinExistence type="predicted"/>
<keyword evidence="3" id="KW-0282">Flagellum</keyword>
<organism evidence="3 4">
    <name type="scientific">Photobacterium atrarenae</name>
    <dbReference type="NCBI Taxonomy" id="865757"/>
    <lineage>
        <taxon>Bacteria</taxon>
        <taxon>Pseudomonadati</taxon>
        <taxon>Pseudomonadota</taxon>
        <taxon>Gammaproteobacteria</taxon>
        <taxon>Vibrionales</taxon>
        <taxon>Vibrionaceae</taxon>
        <taxon>Photobacterium</taxon>
    </lineage>
</organism>
<feature type="compositionally biased region" description="Low complexity" evidence="1">
    <location>
        <begin position="67"/>
        <end position="83"/>
    </location>
</feature>
<name>A0ABY5GE76_9GAMM</name>
<dbReference type="PANTHER" id="PTHR37533">
    <property type="entry name" value="FLAGELLAR HOOK-LENGTH CONTROL PROTEIN"/>
    <property type="match status" value="1"/>
</dbReference>
<evidence type="ECO:0000259" key="2">
    <source>
        <dbReference type="Pfam" id="PF02120"/>
    </source>
</evidence>
<feature type="compositionally biased region" description="Polar residues" evidence="1">
    <location>
        <begin position="24"/>
        <end position="33"/>
    </location>
</feature>